<organism evidence="2 3">
    <name type="scientific">Bacteriovorax antarcticus</name>
    <dbReference type="NCBI Taxonomy" id="3088717"/>
    <lineage>
        <taxon>Bacteria</taxon>
        <taxon>Pseudomonadati</taxon>
        <taxon>Bdellovibrionota</taxon>
        <taxon>Bacteriovoracia</taxon>
        <taxon>Bacteriovoracales</taxon>
        <taxon>Bacteriovoracaceae</taxon>
        <taxon>Bacteriovorax</taxon>
    </lineage>
</organism>
<accession>A0ABU5VSV5</accession>
<dbReference type="EMBL" id="JAYGJQ010000001">
    <property type="protein sequence ID" value="MEA9355100.1"/>
    <property type="molecule type" value="Genomic_DNA"/>
</dbReference>
<dbReference type="PROSITE" id="PS51257">
    <property type="entry name" value="PROKAR_LIPOPROTEIN"/>
    <property type="match status" value="1"/>
</dbReference>
<sequence>MTKKSTMVLNLLVLSSLGLLVTGCSEPDGKKAPLSKTEANKLEELGKKAEAAEMYSRIGEILLSKPEGIIHAQAMFKKSLELNAHDGKANIYSSVLSPLLTTKGFLNRFGDLLQKEAKTDINASKEKLAKMNVQEFTELALVMPAGKASAKNAEDLRKFIRQEYVQELGASIKKLENIKAEKTVLSYLDISRSYSVTTSESRGTMDDAAIEREVEHASTVSNKQFVVDNYDIKALKIILKSQKNALTIASSIGLTGFEEVAAKIKSTSAKTDKQIIAAIRTQPNLFKIDGSKEDLKDIFDHTEEVMNDLIDFSKISKEVCGAEDRKENLASNVCVTEASADKINELLMFVVGPKSVLIGYDANNEEVLVDVNLRGLIDSRVSSLQELLPTKFDSKGRAVDVADQTFGGIIPNGDLISKFKTVIK</sequence>
<keyword evidence="3" id="KW-1185">Reference proteome</keyword>
<evidence type="ECO:0000256" key="1">
    <source>
        <dbReference type="SAM" id="SignalP"/>
    </source>
</evidence>
<feature type="chain" id="PRO_5047495408" description="Lipoprotein" evidence="1">
    <location>
        <begin position="21"/>
        <end position="424"/>
    </location>
</feature>
<proteinExistence type="predicted"/>
<dbReference type="RefSeq" id="WP_323574589.1">
    <property type="nucleotide sequence ID" value="NZ_JAYGJQ010000001.1"/>
</dbReference>
<dbReference type="Proteomes" id="UP001302274">
    <property type="component" value="Unassembled WGS sequence"/>
</dbReference>
<comment type="caution">
    <text evidence="2">The sequence shown here is derived from an EMBL/GenBank/DDBJ whole genome shotgun (WGS) entry which is preliminary data.</text>
</comment>
<evidence type="ECO:0008006" key="4">
    <source>
        <dbReference type="Google" id="ProtNLM"/>
    </source>
</evidence>
<evidence type="ECO:0000313" key="3">
    <source>
        <dbReference type="Proteomes" id="UP001302274"/>
    </source>
</evidence>
<protein>
    <recommendedName>
        <fullName evidence="4">Lipoprotein</fullName>
    </recommendedName>
</protein>
<evidence type="ECO:0000313" key="2">
    <source>
        <dbReference type="EMBL" id="MEA9355100.1"/>
    </source>
</evidence>
<name>A0ABU5VSV5_9BACT</name>
<reference evidence="2 3" key="1">
    <citation type="submission" date="2023-11" db="EMBL/GenBank/DDBJ databases">
        <title>A Novel Polar Bacteriovorax (B. antarcticus) Isolated from the Biocrust in Antarctica.</title>
        <authorList>
            <person name="Mun W."/>
            <person name="Choi S.Y."/>
            <person name="Mitchell R.J."/>
        </authorList>
    </citation>
    <scope>NUCLEOTIDE SEQUENCE [LARGE SCALE GENOMIC DNA]</scope>
    <source>
        <strain evidence="2 3">PP10</strain>
    </source>
</reference>
<feature type="signal peptide" evidence="1">
    <location>
        <begin position="1"/>
        <end position="20"/>
    </location>
</feature>
<gene>
    <name evidence="2" type="ORF">SHI21_02755</name>
</gene>
<keyword evidence="1" id="KW-0732">Signal</keyword>